<dbReference type="AlphaFoldDB" id="A0A105V0D0"/>
<dbReference type="Proteomes" id="UP000062317">
    <property type="component" value="Unassembled WGS sequence"/>
</dbReference>
<dbReference type="InterPro" id="IPR003416">
    <property type="entry name" value="MgtC/SapB/SrpB/YhiD_fam"/>
</dbReference>
<dbReference type="RefSeq" id="WP_060109197.1">
    <property type="nucleotide sequence ID" value="NZ_LPEQ01000130.1"/>
</dbReference>
<feature type="domain" description="MgtC/SapB/SrpB/YhiD N-terminal" evidence="8">
    <location>
        <begin position="18"/>
        <end position="148"/>
    </location>
</feature>
<reference evidence="9 10" key="1">
    <citation type="submission" date="2015-11" db="EMBL/GenBank/DDBJ databases">
        <title>Expanding the genomic diversity of Burkholderia species for the development of highly accurate diagnostics.</title>
        <authorList>
            <person name="Sahl J."/>
            <person name="Keim P."/>
            <person name="Wagner D."/>
        </authorList>
    </citation>
    <scope>NUCLEOTIDE SEQUENCE [LARGE SCALE GENOMIC DNA]</scope>
    <source>
        <strain evidence="9 10">MSMB1301WGS</strain>
    </source>
</reference>
<keyword evidence="6 7" id="KW-0472">Membrane</keyword>
<dbReference type="EMBL" id="LPEQ01000130">
    <property type="protein sequence ID" value="KVV39040.1"/>
    <property type="molecule type" value="Genomic_DNA"/>
</dbReference>
<comment type="subcellular location">
    <subcellularLocation>
        <location evidence="7">Cell inner membrane</location>
        <topology evidence="7">Multi-pass membrane protein</topology>
    </subcellularLocation>
    <subcellularLocation>
        <location evidence="1">Cell membrane</location>
        <topology evidence="1">Multi-pass membrane protein</topology>
    </subcellularLocation>
</comment>
<evidence type="ECO:0000256" key="5">
    <source>
        <dbReference type="ARBA" id="ARBA00022989"/>
    </source>
</evidence>
<evidence type="ECO:0000313" key="9">
    <source>
        <dbReference type="EMBL" id="KVV39040.1"/>
    </source>
</evidence>
<evidence type="ECO:0000256" key="6">
    <source>
        <dbReference type="ARBA" id="ARBA00023136"/>
    </source>
</evidence>
<evidence type="ECO:0000256" key="1">
    <source>
        <dbReference type="ARBA" id="ARBA00004651"/>
    </source>
</evidence>
<comment type="similarity">
    <text evidence="2 7">Belongs to the MgtC/SapB family.</text>
</comment>
<evidence type="ECO:0000256" key="3">
    <source>
        <dbReference type="ARBA" id="ARBA00022475"/>
    </source>
</evidence>
<keyword evidence="4 7" id="KW-0812">Transmembrane</keyword>
<dbReference type="GO" id="GO:0005886">
    <property type="term" value="C:plasma membrane"/>
    <property type="evidence" value="ECO:0007669"/>
    <property type="project" value="UniProtKB-SubCell"/>
</dbReference>
<feature type="transmembrane region" description="Helical" evidence="7">
    <location>
        <begin position="13"/>
        <end position="30"/>
    </location>
</feature>
<keyword evidence="5 7" id="KW-1133">Transmembrane helix</keyword>
<evidence type="ECO:0000256" key="2">
    <source>
        <dbReference type="ARBA" id="ARBA00009298"/>
    </source>
</evidence>
<comment type="caution">
    <text evidence="9">The sequence shown here is derived from an EMBL/GenBank/DDBJ whole genome shotgun (WGS) entry which is preliminary data.</text>
</comment>
<proteinExistence type="inferred from homology"/>
<dbReference type="Pfam" id="PF02308">
    <property type="entry name" value="MgtC"/>
    <property type="match status" value="1"/>
</dbReference>
<evidence type="ECO:0000256" key="7">
    <source>
        <dbReference type="RuleBase" id="RU365041"/>
    </source>
</evidence>
<feature type="transmembrane region" description="Helical" evidence="7">
    <location>
        <begin position="76"/>
        <end position="96"/>
    </location>
</feature>
<dbReference type="InterPro" id="IPR049177">
    <property type="entry name" value="MgtC_SapB_SrpB_YhiD_N"/>
</dbReference>
<accession>A0A105V0D0</accession>
<name>A0A105V0D0_9BURK</name>
<evidence type="ECO:0000313" key="10">
    <source>
        <dbReference type="Proteomes" id="UP000062317"/>
    </source>
</evidence>
<protein>
    <recommendedName>
        <fullName evidence="7">Protein MgtC</fullName>
    </recommendedName>
</protein>
<sequence length="236" mass="25129">MEPMPVVLQWNDVLVRIALALLAGGLIGFDRSESGKTAGLRTTILVCLAACMSMLQVNALLLQAGKPQGAFSVLDLMRLPLGILTGMGFIGGGAILHRDGLVSGVTTAATLWFVTVIGLCIGGGQLSLGALGAALALVVVWPLRMVERRMRSVRSALITVGYERGSTARDRLTAGLRDAGFTCRTRGFRETAAHAVREEELFVQWREPASSDVMLPQLIRILESAGLASVRCSPEN</sequence>
<evidence type="ECO:0000256" key="4">
    <source>
        <dbReference type="ARBA" id="ARBA00022692"/>
    </source>
</evidence>
<keyword evidence="3" id="KW-1003">Cell membrane</keyword>
<keyword evidence="7" id="KW-0997">Cell inner membrane</keyword>
<keyword evidence="10" id="KW-1185">Reference proteome</keyword>
<organism evidence="9 10">
    <name type="scientific">Burkholderia territorii</name>
    <dbReference type="NCBI Taxonomy" id="1503055"/>
    <lineage>
        <taxon>Bacteria</taxon>
        <taxon>Pseudomonadati</taxon>
        <taxon>Pseudomonadota</taxon>
        <taxon>Betaproteobacteria</taxon>
        <taxon>Burkholderiales</taxon>
        <taxon>Burkholderiaceae</taxon>
        <taxon>Burkholderia</taxon>
        <taxon>Burkholderia cepacia complex</taxon>
    </lineage>
</organism>
<gene>
    <name evidence="9" type="ORF">WT27_14870</name>
</gene>
<feature type="transmembrane region" description="Helical" evidence="7">
    <location>
        <begin position="42"/>
        <end position="64"/>
    </location>
</feature>
<dbReference type="PANTHER" id="PTHR33778:SF1">
    <property type="entry name" value="MAGNESIUM TRANSPORTER YHID-RELATED"/>
    <property type="match status" value="1"/>
</dbReference>
<feature type="transmembrane region" description="Helical" evidence="7">
    <location>
        <begin position="125"/>
        <end position="143"/>
    </location>
</feature>
<evidence type="ECO:0000259" key="8">
    <source>
        <dbReference type="Pfam" id="PF02308"/>
    </source>
</evidence>
<dbReference type="PRINTS" id="PR01837">
    <property type="entry name" value="MGTCSAPBPROT"/>
</dbReference>
<dbReference type="PANTHER" id="PTHR33778">
    <property type="entry name" value="PROTEIN MGTC"/>
    <property type="match status" value="1"/>
</dbReference>